<dbReference type="Gene3D" id="1.10.287.80">
    <property type="entry name" value="ATP synthase, gamma subunit, helix hairpin domain"/>
    <property type="match status" value="1"/>
</dbReference>
<keyword evidence="5" id="KW-0375">Hydrogen ion transport</keyword>
<keyword evidence="9" id="KW-0066">ATP synthesis</keyword>
<comment type="similarity">
    <text evidence="3">Belongs to the ATPase gamma chain family.</text>
</comment>
<dbReference type="Pfam" id="PF00231">
    <property type="entry name" value="ATP-synt"/>
    <property type="match status" value="1"/>
</dbReference>
<comment type="function">
    <text evidence="1">Produces ATP from ADP in the presence of a proton gradient across the membrane. The gamma chain is believed to be important in regulating ATPase activity and the flow of protons through the CF(0) complex.</text>
</comment>
<evidence type="ECO:0000256" key="7">
    <source>
        <dbReference type="ARBA" id="ARBA00023136"/>
    </source>
</evidence>
<dbReference type="InterPro" id="IPR035968">
    <property type="entry name" value="ATP_synth_F1_ATPase_gsu"/>
</dbReference>
<organism evidence="10 11">
    <name type="scientific">Blastopirellula marina</name>
    <dbReference type="NCBI Taxonomy" id="124"/>
    <lineage>
        <taxon>Bacteria</taxon>
        <taxon>Pseudomonadati</taxon>
        <taxon>Planctomycetota</taxon>
        <taxon>Planctomycetia</taxon>
        <taxon>Pirellulales</taxon>
        <taxon>Pirellulaceae</taxon>
        <taxon>Blastopirellula</taxon>
    </lineage>
</organism>
<dbReference type="RefSeq" id="WP_105358173.1">
    <property type="nucleotide sequence ID" value="NZ_PUIA01000074.1"/>
</dbReference>
<proteinExistence type="inferred from homology"/>
<accession>A0A2S8F0E9</accession>
<dbReference type="EMBL" id="PUIA01000074">
    <property type="protein sequence ID" value="PQO25619.1"/>
    <property type="molecule type" value="Genomic_DNA"/>
</dbReference>
<dbReference type="Gene3D" id="3.40.1380.10">
    <property type="match status" value="1"/>
</dbReference>
<evidence type="ECO:0000313" key="11">
    <source>
        <dbReference type="Proteomes" id="UP000240009"/>
    </source>
</evidence>
<protein>
    <recommendedName>
        <fullName evidence="12">F0F1 ATP synthase subunit gamma</fullName>
    </recommendedName>
</protein>
<comment type="caution">
    <text evidence="10">The sequence shown here is derived from an EMBL/GenBank/DDBJ whole genome shotgun (WGS) entry which is preliminary data.</text>
</comment>
<dbReference type="OrthoDB" id="9812769at2"/>
<sequence length="278" mass="31227">MNRERYLQQRLHTLGALDDAISAMRSFSAHHFRESRQALPAIQSYRAEVEAALAAAGGGRRTDIDLPPGIVLIVSDLGLCGDYNLRLIEYAAEILSGQQKYMLYCIGRRPMGLLKRYSLSPKHWYHAPTSVDGAPNVLLEVAQNALDDFHSRQIGQIFVISAQFHGAGRFSPELNQILPPKLSSSSPLPGPTHYQTQQHLRHVATREYLYTILYELLLDALASEHGMRLFAAESANKWLKDTTETVRRQLASNHRERITQELLDIVAGSHRKGLFTTT</sequence>
<evidence type="ECO:0008006" key="12">
    <source>
        <dbReference type="Google" id="ProtNLM"/>
    </source>
</evidence>
<dbReference type="SUPFAM" id="SSF52943">
    <property type="entry name" value="ATP synthase (F1-ATPase), gamma subunit"/>
    <property type="match status" value="1"/>
</dbReference>
<evidence type="ECO:0000256" key="2">
    <source>
        <dbReference type="ARBA" id="ARBA00004170"/>
    </source>
</evidence>
<comment type="subcellular location">
    <subcellularLocation>
        <location evidence="2">Membrane</location>
        <topology evidence="2">Peripheral membrane protein</topology>
    </subcellularLocation>
</comment>
<keyword evidence="6" id="KW-0406">Ion transport</keyword>
<dbReference type="Proteomes" id="UP000240009">
    <property type="component" value="Unassembled WGS sequence"/>
</dbReference>
<dbReference type="GO" id="GO:0045259">
    <property type="term" value="C:proton-transporting ATP synthase complex"/>
    <property type="evidence" value="ECO:0007669"/>
    <property type="project" value="UniProtKB-KW"/>
</dbReference>
<evidence type="ECO:0000313" key="10">
    <source>
        <dbReference type="EMBL" id="PQO25619.1"/>
    </source>
</evidence>
<dbReference type="InterPro" id="IPR000131">
    <property type="entry name" value="ATP_synth_F1_gsu"/>
</dbReference>
<evidence type="ECO:0000256" key="9">
    <source>
        <dbReference type="ARBA" id="ARBA00023310"/>
    </source>
</evidence>
<keyword evidence="7" id="KW-0472">Membrane</keyword>
<name>A0A2S8F0E9_9BACT</name>
<keyword evidence="8" id="KW-0139">CF(1)</keyword>
<dbReference type="GO" id="GO:0046933">
    <property type="term" value="F:proton-transporting ATP synthase activity, rotational mechanism"/>
    <property type="evidence" value="ECO:0007669"/>
    <property type="project" value="InterPro"/>
</dbReference>
<dbReference type="PRINTS" id="PR00126">
    <property type="entry name" value="ATPASEGAMMA"/>
</dbReference>
<keyword evidence="4" id="KW-0813">Transport</keyword>
<evidence type="ECO:0000256" key="4">
    <source>
        <dbReference type="ARBA" id="ARBA00022448"/>
    </source>
</evidence>
<evidence type="ECO:0000256" key="6">
    <source>
        <dbReference type="ARBA" id="ARBA00023065"/>
    </source>
</evidence>
<evidence type="ECO:0000256" key="8">
    <source>
        <dbReference type="ARBA" id="ARBA00023196"/>
    </source>
</evidence>
<gene>
    <name evidence="10" type="ORF">C5Y96_22620</name>
</gene>
<evidence type="ECO:0000256" key="5">
    <source>
        <dbReference type="ARBA" id="ARBA00022781"/>
    </source>
</evidence>
<evidence type="ECO:0000256" key="3">
    <source>
        <dbReference type="ARBA" id="ARBA00007681"/>
    </source>
</evidence>
<evidence type="ECO:0000256" key="1">
    <source>
        <dbReference type="ARBA" id="ARBA00003456"/>
    </source>
</evidence>
<dbReference type="AlphaFoldDB" id="A0A2S8F0E9"/>
<reference evidence="10 11" key="1">
    <citation type="submission" date="2018-02" db="EMBL/GenBank/DDBJ databases">
        <title>Comparative genomes isolates from brazilian mangrove.</title>
        <authorList>
            <person name="Araujo J.E."/>
            <person name="Taketani R.G."/>
            <person name="Silva M.C.P."/>
            <person name="Loureco M.V."/>
            <person name="Andreote F.D."/>
        </authorList>
    </citation>
    <scope>NUCLEOTIDE SEQUENCE [LARGE SCALE GENOMIC DNA]</scope>
    <source>
        <strain evidence="10 11">HEX-2 MGV</strain>
    </source>
</reference>